<keyword evidence="1" id="KW-0812">Transmembrane</keyword>
<protein>
    <submittedName>
        <fullName evidence="2">Uncharacterized protein</fullName>
    </submittedName>
</protein>
<accession>A0A1B1AP17</accession>
<gene>
    <name evidence="2" type="ORF">AVL59_00785</name>
</gene>
<keyword evidence="1" id="KW-0472">Membrane</keyword>
<reference evidence="2 3" key="1">
    <citation type="submission" date="2016-06" db="EMBL/GenBank/DDBJ databases">
        <title>Complete genome sequence of Streptomyces griseochromogenes ATCC 14511, the Blasticidin S producer.</title>
        <authorList>
            <person name="Wu L."/>
        </authorList>
    </citation>
    <scope>NUCLEOTIDE SEQUENCE [LARGE SCALE GENOMIC DNA]</scope>
    <source>
        <strain evidence="2 3">ATCC 14511</strain>
    </source>
</reference>
<name>A0A1B1AP17_9ACTN</name>
<organism evidence="2 3">
    <name type="scientific">Streptomyces griseochromogenes</name>
    <dbReference type="NCBI Taxonomy" id="68214"/>
    <lineage>
        <taxon>Bacteria</taxon>
        <taxon>Bacillati</taxon>
        <taxon>Actinomycetota</taxon>
        <taxon>Actinomycetes</taxon>
        <taxon>Kitasatosporales</taxon>
        <taxon>Streptomycetaceae</taxon>
        <taxon>Streptomyces</taxon>
    </lineage>
</organism>
<dbReference type="Proteomes" id="UP000092659">
    <property type="component" value="Chromosome"/>
</dbReference>
<dbReference type="AlphaFoldDB" id="A0A1B1AP17"/>
<sequence>MNVSQNRDRDPLLGLRSAVILMLGLLAATGTGLLSIAAGDDMARAGLKAAGAFVTAVIFFDVIID</sequence>
<evidence type="ECO:0000313" key="2">
    <source>
        <dbReference type="EMBL" id="ANP48301.1"/>
    </source>
</evidence>
<dbReference type="EMBL" id="CP016279">
    <property type="protein sequence ID" value="ANP48301.1"/>
    <property type="molecule type" value="Genomic_DNA"/>
</dbReference>
<feature type="transmembrane region" description="Helical" evidence="1">
    <location>
        <begin position="12"/>
        <end position="39"/>
    </location>
</feature>
<keyword evidence="1" id="KW-1133">Transmembrane helix</keyword>
<evidence type="ECO:0000256" key="1">
    <source>
        <dbReference type="SAM" id="Phobius"/>
    </source>
</evidence>
<evidence type="ECO:0000313" key="3">
    <source>
        <dbReference type="Proteomes" id="UP000092659"/>
    </source>
</evidence>
<proteinExistence type="predicted"/>
<feature type="transmembrane region" description="Helical" evidence="1">
    <location>
        <begin position="45"/>
        <end position="64"/>
    </location>
</feature>
<dbReference type="KEGG" id="sgs:AVL59_00785"/>